<dbReference type="Pfam" id="PF03472">
    <property type="entry name" value="Autoind_bind"/>
    <property type="match status" value="1"/>
</dbReference>
<evidence type="ECO:0000256" key="3">
    <source>
        <dbReference type="ARBA" id="ARBA00023163"/>
    </source>
</evidence>
<dbReference type="CDD" id="cd06170">
    <property type="entry name" value="LuxR_C_like"/>
    <property type="match status" value="1"/>
</dbReference>
<dbReference type="SUPFAM" id="SSF46894">
    <property type="entry name" value="C-terminal effector domain of the bipartite response regulators"/>
    <property type="match status" value="1"/>
</dbReference>
<evidence type="ECO:0000313" key="5">
    <source>
        <dbReference type="EMBL" id="QDF42287.2"/>
    </source>
</evidence>
<dbReference type="SUPFAM" id="SSF75516">
    <property type="entry name" value="Pheromone-binding domain of LuxR-like quorum-sensing transcription factors"/>
    <property type="match status" value="1"/>
</dbReference>
<dbReference type="Gene3D" id="1.10.10.10">
    <property type="entry name" value="Winged helix-like DNA-binding domain superfamily/Winged helix DNA-binding domain"/>
    <property type="match status" value="1"/>
</dbReference>
<dbReference type="InterPro" id="IPR000792">
    <property type="entry name" value="Tscrpt_reg_LuxR_C"/>
</dbReference>
<dbReference type="PROSITE" id="PS50043">
    <property type="entry name" value="HTH_LUXR_2"/>
    <property type="match status" value="1"/>
</dbReference>
<dbReference type="InterPro" id="IPR036693">
    <property type="entry name" value="TF_LuxR_autoind-bd_dom_sf"/>
</dbReference>
<accession>A0ABX5WI34</accession>
<keyword evidence="2" id="KW-0238">DNA-binding</keyword>
<dbReference type="InterPro" id="IPR036388">
    <property type="entry name" value="WH-like_DNA-bd_sf"/>
</dbReference>
<keyword evidence="1" id="KW-0805">Transcription regulation</keyword>
<evidence type="ECO:0000256" key="1">
    <source>
        <dbReference type="ARBA" id="ARBA00023015"/>
    </source>
</evidence>
<dbReference type="InterPro" id="IPR005143">
    <property type="entry name" value="TF_LuxR_autoind-bd_dom"/>
</dbReference>
<keyword evidence="3" id="KW-0804">Transcription</keyword>
<keyword evidence="6" id="KW-1185">Reference proteome</keyword>
<protein>
    <submittedName>
        <fullName evidence="5">LuxR family transcriptional regulator</fullName>
    </submittedName>
</protein>
<evidence type="ECO:0000259" key="4">
    <source>
        <dbReference type="PROSITE" id="PS50043"/>
    </source>
</evidence>
<dbReference type="PRINTS" id="PR00038">
    <property type="entry name" value="HTHLUXR"/>
</dbReference>
<feature type="domain" description="HTH luxR-type" evidence="4">
    <location>
        <begin position="178"/>
        <end position="243"/>
    </location>
</feature>
<dbReference type="Pfam" id="PF00196">
    <property type="entry name" value="GerE"/>
    <property type="match status" value="1"/>
</dbReference>
<reference evidence="6" key="1">
    <citation type="submission" date="2019-06" db="EMBL/GenBank/DDBJ databases">
        <title>Whole-Genome Sequence of Bradyrhizobium sp. 3 Strain 65S1MB.</title>
        <authorList>
            <person name="Bromfield E.S.P."/>
            <person name="Cloutier S."/>
            <person name="Nguyen H.D.T."/>
        </authorList>
    </citation>
    <scope>NUCLEOTIDE SEQUENCE [LARGE SCALE GENOMIC DNA]</scope>
    <source>
        <strain evidence="6">65S1MB</strain>
    </source>
</reference>
<proteinExistence type="predicted"/>
<gene>
    <name evidence="5" type="ORF">FJN17_07840</name>
</gene>
<dbReference type="PROSITE" id="PS00622">
    <property type="entry name" value="HTH_LUXR_1"/>
    <property type="match status" value="1"/>
</dbReference>
<dbReference type="SMART" id="SM00421">
    <property type="entry name" value="HTH_LUXR"/>
    <property type="match status" value="1"/>
</dbReference>
<dbReference type="Proteomes" id="UP000319298">
    <property type="component" value="Chromosome"/>
</dbReference>
<sequence>MLLATPMHRLFQQFVERLASASSRESLGDAMSGAAAALHLPCFAYLAVPDRSGNAPQLISNYPLKWTQHYLQNNYERFDPVILEALEQPEPFKWGLGLERISFSTPQREMLAQAASFGIRHGFTVPIHSASGLTAAVTFAVDERRPSFDRCIEEYARVLQLMAICFHSHALRKLHPDHGIGGWSLSPRELECLEWAAQGKSAWEIGRILGISRYTVASYLENAKEKLGVRTIVQAATRLAAARTQQQD</sequence>
<name>A0ABX5WI34_9BRAD</name>
<dbReference type="Gene3D" id="3.30.450.80">
    <property type="entry name" value="Transcription factor LuxR-like, autoinducer-binding domain"/>
    <property type="match status" value="1"/>
</dbReference>
<dbReference type="PANTHER" id="PTHR44688">
    <property type="entry name" value="DNA-BINDING TRANSCRIPTIONAL ACTIVATOR DEVR_DOSR"/>
    <property type="match status" value="1"/>
</dbReference>
<evidence type="ECO:0000313" key="6">
    <source>
        <dbReference type="Proteomes" id="UP000319298"/>
    </source>
</evidence>
<dbReference type="PANTHER" id="PTHR44688:SF16">
    <property type="entry name" value="DNA-BINDING TRANSCRIPTIONAL ACTIVATOR DEVR_DOSR"/>
    <property type="match status" value="1"/>
</dbReference>
<organism evidence="5 6">
    <name type="scientific">Bradyrhizobium symbiodeficiens</name>
    <dbReference type="NCBI Taxonomy" id="1404367"/>
    <lineage>
        <taxon>Bacteria</taxon>
        <taxon>Pseudomonadati</taxon>
        <taxon>Pseudomonadota</taxon>
        <taxon>Alphaproteobacteria</taxon>
        <taxon>Hyphomicrobiales</taxon>
        <taxon>Nitrobacteraceae</taxon>
        <taxon>Bradyrhizobium</taxon>
    </lineage>
</organism>
<evidence type="ECO:0000256" key="2">
    <source>
        <dbReference type="ARBA" id="ARBA00023125"/>
    </source>
</evidence>
<dbReference type="InterPro" id="IPR016032">
    <property type="entry name" value="Sig_transdc_resp-reg_C-effctor"/>
</dbReference>
<dbReference type="EMBL" id="CP041090">
    <property type="protein sequence ID" value="QDF42287.2"/>
    <property type="molecule type" value="Genomic_DNA"/>
</dbReference>
<reference evidence="5 6" key="2">
    <citation type="journal article" date="2020" name="Int. J. Syst. Evol. Microbiol.">
        <title>Description and complete genome sequences of Bradyrhizobium symbiodeficiens sp. nov., a non-symbiotic bacterium associated with legumes native to Canada.</title>
        <authorList>
            <person name="Bromfield E.S.P."/>
            <person name="Cloutier S."/>
            <person name="Nguyen H.D.T."/>
        </authorList>
    </citation>
    <scope>NUCLEOTIDE SEQUENCE [LARGE SCALE GENOMIC DNA]</scope>
    <source>
        <strain evidence="5 6">65S1MB</strain>
    </source>
</reference>